<evidence type="ECO:0000313" key="3">
    <source>
        <dbReference type="Proteomes" id="UP000284706"/>
    </source>
</evidence>
<feature type="compositionally biased region" description="Basic and acidic residues" evidence="1">
    <location>
        <begin position="254"/>
        <end position="264"/>
    </location>
</feature>
<dbReference type="Proteomes" id="UP000284706">
    <property type="component" value="Unassembled WGS sequence"/>
</dbReference>
<gene>
    <name evidence="2" type="ORF">CVT26_004351</name>
</gene>
<feature type="compositionally biased region" description="Low complexity" evidence="1">
    <location>
        <begin position="95"/>
        <end position="106"/>
    </location>
</feature>
<dbReference type="AlphaFoldDB" id="A0A409YMV1"/>
<protein>
    <submittedName>
        <fullName evidence="2">Uncharacterized protein</fullName>
    </submittedName>
</protein>
<reference evidence="2 3" key="1">
    <citation type="journal article" date="2018" name="Evol. Lett.">
        <title>Horizontal gene cluster transfer increased hallucinogenic mushroom diversity.</title>
        <authorList>
            <person name="Reynolds H.T."/>
            <person name="Vijayakumar V."/>
            <person name="Gluck-Thaler E."/>
            <person name="Korotkin H.B."/>
            <person name="Matheny P.B."/>
            <person name="Slot J.C."/>
        </authorList>
    </citation>
    <scope>NUCLEOTIDE SEQUENCE [LARGE SCALE GENOMIC DNA]</scope>
    <source>
        <strain evidence="2 3">SRW20</strain>
    </source>
</reference>
<comment type="caution">
    <text evidence="2">The sequence shown here is derived from an EMBL/GenBank/DDBJ whole genome shotgun (WGS) entry which is preliminary data.</text>
</comment>
<name>A0A409YMV1_9AGAR</name>
<keyword evidence="3" id="KW-1185">Reference proteome</keyword>
<proteinExistence type="predicted"/>
<accession>A0A409YMV1</accession>
<dbReference type="EMBL" id="NHYE01000638">
    <property type="protein sequence ID" value="PPR04336.1"/>
    <property type="molecule type" value="Genomic_DNA"/>
</dbReference>
<dbReference type="InParanoid" id="A0A409YMV1"/>
<evidence type="ECO:0000313" key="2">
    <source>
        <dbReference type="EMBL" id="PPR04336.1"/>
    </source>
</evidence>
<organism evidence="2 3">
    <name type="scientific">Gymnopilus dilepis</name>
    <dbReference type="NCBI Taxonomy" id="231916"/>
    <lineage>
        <taxon>Eukaryota</taxon>
        <taxon>Fungi</taxon>
        <taxon>Dikarya</taxon>
        <taxon>Basidiomycota</taxon>
        <taxon>Agaricomycotina</taxon>
        <taxon>Agaricomycetes</taxon>
        <taxon>Agaricomycetidae</taxon>
        <taxon>Agaricales</taxon>
        <taxon>Agaricineae</taxon>
        <taxon>Hymenogastraceae</taxon>
        <taxon>Gymnopilus</taxon>
    </lineage>
</organism>
<feature type="region of interest" description="Disordered" evidence="1">
    <location>
        <begin position="144"/>
        <end position="330"/>
    </location>
</feature>
<feature type="compositionally biased region" description="Basic and acidic residues" evidence="1">
    <location>
        <begin position="76"/>
        <end position="90"/>
    </location>
</feature>
<sequence>MPAMSFDSSSAMRFHRSAHQQEQEGLLALRDNGLEAVLTEGNRNDIKNSIEKTLAAHEGSLSADPTFQGLYAYRSGTEESTKDAKRSTDKDNEDAAAAVQDAGKQATGHVQTQLKMRHLANKKLLEMRMKADPPPQFARLSLAAKQDSANISEDEQMDESSDLSPPPSSQIEEEPCVLQVDNETPAHDLDKQPTPSDVRANGQEKVPSPSATNVSGKDELPVSDGPMPLVISNDGNELAREKDLEGEDVPPSKGLDDTSHERQGSTRQGLMPGADLDTTSTAATEEPKSPGAAASEGMPDSILVRLSNSVQGPEQVNEVWLAHRSAEKTR</sequence>
<feature type="compositionally biased region" description="Acidic residues" evidence="1">
    <location>
        <begin position="152"/>
        <end position="161"/>
    </location>
</feature>
<feature type="region of interest" description="Disordered" evidence="1">
    <location>
        <begin position="76"/>
        <end position="111"/>
    </location>
</feature>
<evidence type="ECO:0000256" key="1">
    <source>
        <dbReference type="SAM" id="MobiDB-lite"/>
    </source>
</evidence>